<dbReference type="EMBL" id="CP018889">
    <property type="protein sequence ID" value="AUI70243.1"/>
    <property type="molecule type" value="Genomic_DNA"/>
</dbReference>
<dbReference type="Pfam" id="PF19788">
    <property type="entry name" value="DUF6272"/>
    <property type="match status" value="1"/>
</dbReference>
<reference evidence="2" key="1">
    <citation type="submission" date="2016-12" db="EMBL/GenBank/DDBJ databases">
        <title>Complete Genome Sequence of Beggiatoa leptomitiformis D-401.</title>
        <authorList>
            <person name="Fomenkov A."/>
            <person name="Vincze T."/>
            <person name="Grabovich M."/>
            <person name="Anton B.P."/>
            <person name="Dubinina G."/>
            <person name="Orlova M."/>
            <person name="Belousova E."/>
            <person name="Roberts R.J."/>
        </authorList>
    </citation>
    <scope>NUCLEOTIDE SEQUENCE [LARGE SCALE GENOMIC DNA]</scope>
    <source>
        <strain evidence="2">D-401</strain>
    </source>
</reference>
<evidence type="ECO:0000313" key="2">
    <source>
        <dbReference type="Proteomes" id="UP000234271"/>
    </source>
</evidence>
<keyword evidence="2" id="KW-1185">Reference proteome</keyword>
<organism evidence="1 2">
    <name type="scientific">Beggiatoa leptomitoformis</name>
    <dbReference type="NCBI Taxonomy" id="288004"/>
    <lineage>
        <taxon>Bacteria</taxon>
        <taxon>Pseudomonadati</taxon>
        <taxon>Pseudomonadota</taxon>
        <taxon>Gammaproteobacteria</taxon>
        <taxon>Thiotrichales</taxon>
        <taxon>Thiotrichaceae</taxon>
        <taxon>Beggiatoa</taxon>
    </lineage>
</organism>
<dbReference type="AlphaFoldDB" id="A0A2N9YIE5"/>
<dbReference type="OrthoDB" id="5488639at2"/>
<proteinExistence type="predicted"/>
<dbReference type="NCBIfam" id="NF047703">
    <property type="entry name" value="slr1658_superfam"/>
    <property type="match status" value="1"/>
</dbReference>
<dbReference type="RefSeq" id="WP_062151094.1">
    <property type="nucleotide sequence ID" value="NZ_CP012373.2"/>
</dbReference>
<accession>A0A2N9YIE5</accession>
<dbReference type="InterPro" id="IPR058084">
    <property type="entry name" value="Slr1658-like"/>
</dbReference>
<dbReference type="KEGG" id="blep:AL038_07235"/>
<name>A0A2N9YIE5_9GAMM</name>
<dbReference type="Proteomes" id="UP000234271">
    <property type="component" value="Chromosome"/>
</dbReference>
<sequence>MGNNNASPSRIFGTFFEELPEYIEYLTIGFSPTYAPLKKRWENNGLSADFIADYFRVFYVSKQETYLESVDELLVANLRDSVKYVANELLENAMKFQDESIPFRKNTACIALSLHTDKIIFSVKNSSTAQQAAIFQQYIEQLLACNPEELYVQTMRDSAKAENANHSGLGLLSMICDHAATLGWKFQPHATDPNIVTVTTMVTLDADQP</sequence>
<keyword evidence="1" id="KW-0067">ATP-binding</keyword>
<dbReference type="InterPro" id="IPR046239">
    <property type="entry name" value="DUF6272"/>
</dbReference>
<gene>
    <name evidence="1" type="ORF">BLE401_17080</name>
</gene>
<keyword evidence="1" id="KW-0547">Nucleotide-binding</keyword>
<protein>
    <submittedName>
        <fullName evidence="1">ATP-binding protein</fullName>
    </submittedName>
</protein>
<dbReference type="GO" id="GO:0005524">
    <property type="term" value="F:ATP binding"/>
    <property type="evidence" value="ECO:0007669"/>
    <property type="project" value="UniProtKB-KW"/>
</dbReference>
<evidence type="ECO:0000313" key="1">
    <source>
        <dbReference type="EMBL" id="AUI70243.1"/>
    </source>
</evidence>